<name>A0A4S2MKU5_9PEZI</name>
<feature type="region of interest" description="Disordered" evidence="1">
    <location>
        <begin position="255"/>
        <end position="357"/>
    </location>
</feature>
<evidence type="ECO:0000259" key="2">
    <source>
        <dbReference type="PROSITE" id="PS50800"/>
    </source>
</evidence>
<dbReference type="GO" id="GO:0000402">
    <property type="term" value="F:crossed form four-way junction DNA binding"/>
    <property type="evidence" value="ECO:0007669"/>
    <property type="project" value="TreeGrafter"/>
</dbReference>
<dbReference type="OrthoDB" id="5552842at2759"/>
<dbReference type="InParanoid" id="A0A4S2MKU5"/>
<dbReference type="InterPro" id="IPR012337">
    <property type="entry name" value="RNaseH-like_sf"/>
</dbReference>
<evidence type="ECO:0000256" key="1">
    <source>
        <dbReference type="SAM" id="MobiDB-lite"/>
    </source>
</evidence>
<protein>
    <submittedName>
        <fullName evidence="3">Ribonuclease H-like protein</fullName>
    </submittedName>
</protein>
<dbReference type="AlphaFoldDB" id="A0A4S2MKU5"/>
<dbReference type="EMBL" id="ML220151">
    <property type="protein sequence ID" value="TGZ77631.1"/>
    <property type="molecule type" value="Genomic_DNA"/>
</dbReference>
<dbReference type="Proteomes" id="UP000298138">
    <property type="component" value="Unassembled WGS sequence"/>
</dbReference>
<dbReference type="PANTHER" id="PTHR28072">
    <property type="entry name" value="CRUCIFORM CUTTING ENDONUCLEASE 1, MITOCHONDRIAL-RELATED"/>
    <property type="match status" value="1"/>
</dbReference>
<dbReference type="Gene3D" id="3.30.420.10">
    <property type="entry name" value="Ribonuclease H-like superfamily/Ribonuclease H"/>
    <property type="match status" value="1"/>
</dbReference>
<dbReference type="SUPFAM" id="SSF53098">
    <property type="entry name" value="Ribonuclease H-like"/>
    <property type="match status" value="1"/>
</dbReference>
<dbReference type="GO" id="GO:0070336">
    <property type="term" value="F:flap-structured DNA binding"/>
    <property type="evidence" value="ECO:0007669"/>
    <property type="project" value="TreeGrafter"/>
</dbReference>
<dbReference type="InterPro" id="IPR036397">
    <property type="entry name" value="RNaseH_sf"/>
</dbReference>
<gene>
    <name evidence="3" type="ORF">EX30DRAFT_343998</name>
</gene>
<organism evidence="3 4">
    <name type="scientific">Ascodesmis nigricans</name>
    <dbReference type="NCBI Taxonomy" id="341454"/>
    <lineage>
        <taxon>Eukaryota</taxon>
        <taxon>Fungi</taxon>
        <taxon>Dikarya</taxon>
        <taxon>Ascomycota</taxon>
        <taxon>Pezizomycotina</taxon>
        <taxon>Pezizomycetes</taxon>
        <taxon>Pezizales</taxon>
        <taxon>Ascodesmidaceae</taxon>
        <taxon>Ascodesmis</taxon>
    </lineage>
</organism>
<reference evidence="3 4" key="1">
    <citation type="submission" date="2019-04" db="EMBL/GenBank/DDBJ databases">
        <title>Comparative genomics and transcriptomics to analyze fruiting body development in filamentous ascomycetes.</title>
        <authorList>
            <consortium name="DOE Joint Genome Institute"/>
            <person name="Lutkenhaus R."/>
            <person name="Traeger S."/>
            <person name="Breuer J."/>
            <person name="Kuo A."/>
            <person name="Lipzen A."/>
            <person name="Pangilinan J."/>
            <person name="Dilworth D."/>
            <person name="Sandor L."/>
            <person name="Poggeler S."/>
            <person name="Barry K."/>
            <person name="Grigoriev I.V."/>
            <person name="Nowrousian M."/>
        </authorList>
    </citation>
    <scope>NUCLEOTIDE SEQUENCE [LARGE SCALE GENOMIC DNA]</scope>
    <source>
        <strain evidence="3 4">CBS 389.68</strain>
    </source>
</reference>
<dbReference type="GO" id="GO:0000403">
    <property type="term" value="F:Y-form DNA binding"/>
    <property type="evidence" value="ECO:0007669"/>
    <property type="project" value="TreeGrafter"/>
</dbReference>
<evidence type="ECO:0000313" key="4">
    <source>
        <dbReference type="Proteomes" id="UP000298138"/>
    </source>
</evidence>
<sequence length="357" mass="39562">MATLESVPKRLLSTLKATQLRTLNRCMGFTVAGTKPTLIQQLLTMDYRTPRTLLSIDMGVKNLSYCVLSPSHTLTKHNLTFKSHAWRHEALEVPKTPTAFAALAKATVTRLLEKYPNVDTILIERQRWRSHGSNAVLQHTIHCNTFEAMLHACFLCLMDSEAQAIRSVDPSAVANYNGTVGKREREVLLRGMLASGEVVVKGDTEQWDTPPRRANNTIKRDDLVDCLVQAVTWMRWQENRRVLLEEGSMPEEAVEAVVEGVTGKSTRKKTSLSEEAASEAAPKKVTRKKKASLPEEGSEASPKKVTRKKKAAIPADDASLEAIPVKATRKKKTSSSPAEEASPEDIPVKATRKKKIS</sequence>
<proteinExistence type="predicted"/>
<evidence type="ECO:0000313" key="3">
    <source>
        <dbReference type="EMBL" id="TGZ77631.1"/>
    </source>
</evidence>
<dbReference type="InterPro" id="IPR039197">
    <property type="entry name" value="Mrs1/Cce1"/>
</dbReference>
<accession>A0A4S2MKU5</accession>
<keyword evidence="4" id="KW-1185">Reference proteome</keyword>
<dbReference type="STRING" id="341454.A0A4S2MKU5"/>
<dbReference type="GO" id="GO:0005739">
    <property type="term" value="C:mitochondrion"/>
    <property type="evidence" value="ECO:0007669"/>
    <property type="project" value="TreeGrafter"/>
</dbReference>
<dbReference type="GO" id="GO:0004520">
    <property type="term" value="F:DNA endonuclease activity"/>
    <property type="evidence" value="ECO:0007669"/>
    <property type="project" value="TreeGrafter"/>
</dbReference>
<dbReference type="InterPro" id="IPR015242">
    <property type="entry name" value="Ydc2_cat"/>
</dbReference>
<dbReference type="PROSITE" id="PS50800">
    <property type="entry name" value="SAP"/>
    <property type="match status" value="1"/>
</dbReference>
<dbReference type="Pfam" id="PF09159">
    <property type="entry name" value="Ydc2-catalyt"/>
    <property type="match status" value="2"/>
</dbReference>
<feature type="domain" description="SAP" evidence="2">
    <location>
        <begin position="12"/>
        <end position="46"/>
    </location>
</feature>
<dbReference type="PANTHER" id="PTHR28072:SF1">
    <property type="entry name" value="CRUCIFORM CUTTING ENDONUCLEASE 1, MITOCHONDRIAL-RELATED"/>
    <property type="match status" value="1"/>
</dbReference>
<dbReference type="InterPro" id="IPR003034">
    <property type="entry name" value="SAP_dom"/>
</dbReference>